<gene>
    <name evidence="5" type="ORF">MNB_SM-5-161</name>
</gene>
<evidence type="ECO:0000313" key="5">
    <source>
        <dbReference type="EMBL" id="SFV58321.1"/>
    </source>
</evidence>
<evidence type="ECO:0000259" key="3">
    <source>
        <dbReference type="Pfam" id="PF01298"/>
    </source>
</evidence>
<feature type="domain" description="Transferrin-binding protein B C-lobe/N-lobe beta-barrel" evidence="3">
    <location>
        <begin position="1063"/>
        <end position="1187"/>
    </location>
</feature>
<name>A0A1W1BXX9_9ZZZZ</name>
<dbReference type="InterPro" id="IPR006860">
    <property type="entry name" value="FecR"/>
</dbReference>
<evidence type="ECO:0000256" key="2">
    <source>
        <dbReference type="SAM" id="MobiDB-lite"/>
    </source>
</evidence>
<reference evidence="5" key="1">
    <citation type="submission" date="2016-10" db="EMBL/GenBank/DDBJ databases">
        <authorList>
            <person name="de Groot N.N."/>
        </authorList>
    </citation>
    <scope>NUCLEOTIDE SEQUENCE</scope>
</reference>
<dbReference type="EMBL" id="FPHH01000049">
    <property type="protein sequence ID" value="SFV58321.1"/>
    <property type="molecule type" value="Genomic_DNA"/>
</dbReference>
<protein>
    <submittedName>
        <fullName evidence="5">Uncharacterized protein</fullName>
    </submittedName>
</protein>
<dbReference type="PANTHER" id="PTHR38731:SF3">
    <property type="entry name" value="BLL6125 PROTEIN"/>
    <property type="match status" value="1"/>
</dbReference>
<feature type="domain" description="FecR protein" evidence="4">
    <location>
        <begin position="49"/>
        <end position="148"/>
    </location>
</feature>
<dbReference type="Gene3D" id="2.40.160.90">
    <property type="match status" value="2"/>
</dbReference>
<feature type="coiled-coil region" evidence="1">
    <location>
        <begin position="180"/>
        <end position="207"/>
    </location>
</feature>
<feature type="region of interest" description="Disordered" evidence="2">
    <location>
        <begin position="380"/>
        <end position="408"/>
    </location>
</feature>
<dbReference type="AlphaFoldDB" id="A0A1W1BXX9"/>
<dbReference type="PANTHER" id="PTHR38731">
    <property type="entry name" value="LIPL45-RELATED LIPOPROTEIN-RELATED"/>
    <property type="match status" value="1"/>
</dbReference>
<proteinExistence type="predicted"/>
<evidence type="ECO:0000256" key="1">
    <source>
        <dbReference type="SAM" id="Coils"/>
    </source>
</evidence>
<sequence length="1197" mass="131227">MVKLLLLLLLTITLHANIGKIVLLQGDVQIQRGTKTLPAKINTQIFKKDLIRTLKEAHVQIKFKDNTVVTLAPNSDFSIDEYLNSAKNPKVKFSFTRGIFKSITGRIGHIAPKNFILQTKTATIGIRGTIVLGNITPEGDIIACLMGKISVKNRAIGREIIVNAGEATLVKRYRVPTPPVKITKKLLENATIELKNKNAKKQTKTLKTPLIRATNLAPKEIINRVINDTIYEQHRDTTIGAVAEKKELNKNEIVEQIQMHECPTGTMGSYPNCVKAECPAGTTGTYPDCGSCNPQTQTGTYPNCVDLTCPSGTTGTYPDCGSCDPQTQTGTYPNCVDLTCPAGTTGTYPDCGSCDPQTQTGTYPNCVTITYQTTTDENYYSPNSSQVNNTQTSDTSTVEESSPTPIYNADRNQTLYGTFIHGYGDNSYNFFGEGEGNYTLIANRLHANARSSTIYYYDTNGTLSQKTDTKLNDISVDLGNTEATTTYSGYSQVASPVLDFSYTEGGITHHLSGNSILYMDDMQQFFINYNSEWNYLESFGVLTQESDLLINPDVILTYVAPYNSDDRVQLNMINNTFLSLHVPQSIYNGVFGVNIGKYDSSNTLSGEAITMDTSLNNTNFSNIRGNIYGSEHQGMSFQSVPVDTNRSQIIDGFAGYKENSATTAINTKGTLYLVGFANAITKDKKLSSGHDFSYVIDTTFPNSNGGSIYFDNDLDNISIGIGKAAYIDENNFATINLTDNNGSGKGLLFAVDNGNISNLYWGWYLFDNNRTRIIPSSWVAGVQNEDLFSYIEELAPSTVLKYRGKSLGTVLKENSLYTIEDNENNLVSLDITVGKTNPVQGSIAFDAAGTNWNISVNENNSTFSTDYYDSSSISHTELDLADTNSSGELNANLYGKYGESLGGSFNIDIDENNSIVGVVTAKQDYKLHLFGFATSSYSDEQNNTYYTNNDRLHILADNNGTVFGTLMIKDDNNSSIYGQLLLNNAPNSINSINDINITDFDSEGTTLYSDNSYDNEYVSWGYWASNDINETLKADRKNFWVAGKDSDKAATFIDNITTPTIYEYHGKALGVVHDGQNSYAINPNDVTNDVYMKFNFGAGYQNSIDTSSYIRFQANAQNWDIAPTEESPYVYNGSFSDTIQKGTTQDAVDISSGKIEGEFFGDKAQAVGGTFKATSGDMHAIGVFKATGGVTNEQIAQ</sequence>
<dbReference type="Pfam" id="PF01298">
    <property type="entry name" value="TbpB_B_D"/>
    <property type="match status" value="1"/>
</dbReference>
<dbReference type="Pfam" id="PF04773">
    <property type="entry name" value="FecR"/>
    <property type="match status" value="1"/>
</dbReference>
<organism evidence="5">
    <name type="scientific">hydrothermal vent metagenome</name>
    <dbReference type="NCBI Taxonomy" id="652676"/>
    <lineage>
        <taxon>unclassified sequences</taxon>
        <taxon>metagenomes</taxon>
        <taxon>ecological metagenomes</taxon>
    </lineage>
</organism>
<accession>A0A1W1BXX9</accession>
<dbReference type="InterPro" id="IPR001677">
    <property type="entry name" value="TbpB_B_D"/>
</dbReference>
<evidence type="ECO:0000259" key="4">
    <source>
        <dbReference type="Pfam" id="PF04773"/>
    </source>
</evidence>
<keyword evidence="1" id="KW-0175">Coiled coil</keyword>